<feature type="compositionally biased region" description="Low complexity" evidence="1">
    <location>
        <begin position="1"/>
        <end position="26"/>
    </location>
</feature>
<feature type="compositionally biased region" description="Low complexity" evidence="1">
    <location>
        <begin position="58"/>
        <end position="81"/>
    </location>
</feature>
<proteinExistence type="predicted"/>
<dbReference type="Proteomes" id="UP000026962">
    <property type="component" value="Chromosome 6"/>
</dbReference>
<evidence type="ECO:0000313" key="3">
    <source>
        <dbReference type="Proteomes" id="UP000026962"/>
    </source>
</evidence>
<organism evidence="2">
    <name type="scientific">Oryza punctata</name>
    <name type="common">Red rice</name>
    <dbReference type="NCBI Taxonomy" id="4537"/>
    <lineage>
        <taxon>Eukaryota</taxon>
        <taxon>Viridiplantae</taxon>
        <taxon>Streptophyta</taxon>
        <taxon>Embryophyta</taxon>
        <taxon>Tracheophyta</taxon>
        <taxon>Spermatophyta</taxon>
        <taxon>Magnoliopsida</taxon>
        <taxon>Liliopsida</taxon>
        <taxon>Poales</taxon>
        <taxon>Poaceae</taxon>
        <taxon>BOP clade</taxon>
        <taxon>Oryzoideae</taxon>
        <taxon>Oryzeae</taxon>
        <taxon>Oryzinae</taxon>
        <taxon>Oryza</taxon>
    </lineage>
</organism>
<protein>
    <submittedName>
        <fullName evidence="2">Uncharacterized protein</fullName>
    </submittedName>
</protein>
<reference evidence="2" key="2">
    <citation type="submission" date="2018-05" db="EMBL/GenBank/DDBJ databases">
        <title>OpunRS2 (Oryza punctata Reference Sequence Version 2).</title>
        <authorList>
            <person name="Zhang J."/>
            <person name="Kudrna D."/>
            <person name="Lee S."/>
            <person name="Talag J."/>
            <person name="Welchert J."/>
            <person name="Wing R.A."/>
        </authorList>
    </citation>
    <scope>NUCLEOTIDE SEQUENCE [LARGE SCALE GENOMIC DNA]</scope>
</reference>
<keyword evidence="3" id="KW-1185">Reference proteome</keyword>
<sequence length="233" mass="24312">MARRAGSTTTTAAVPPPLRDLLPGDLGSRRGGEGRRRARACRRTRNRKARSGGRQRSRLAASSSACPNAGIASRSGSPSAARSREARRRGAPSSAASCRARWWRSWCSPRRSASAGQAGDIYELLVDEGNVVKAGKKAVVWPVAAAATPSEEEGELEKEHLTVCVMPNLAKAVQNGCKLQLLSVAADAVAAAAIPAEFTSRAARASEGRAKLLHGNVGAGVGDNLPVKLDLTA</sequence>
<dbReference type="HOGENOM" id="CLU_1191534_0_0_1"/>
<feature type="compositionally biased region" description="Basic residues" evidence="1">
    <location>
        <begin position="36"/>
        <end position="57"/>
    </location>
</feature>
<dbReference type="EnsemblPlants" id="OPUNC06G21000.1">
    <property type="protein sequence ID" value="OPUNC06G21000.1"/>
    <property type="gene ID" value="OPUNC06G21000"/>
</dbReference>
<name>A0A0E0LE67_ORYPU</name>
<dbReference type="Gramene" id="OPUNC06G21000.1">
    <property type="protein sequence ID" value="OPUNC06G21000.1"/>
    <property type="gene ID" value="OPUNC06G21000"/>
</dbReference>
<dbReference type="AlphaFoldDB" id="A0A0E0LE67"/>
<evidence type="ECO:0000313" key="2">
    <source>
        <dbReference type="EnsemblPlants" id="OPUNC06G21000.1"/>
    </source>
</evidence>
<evidence type="ECO:0000256" key="1">
    <source>
        <dbReference type="SAM" id="MobiDB-lite"/>
    </source>
</evidence>
<feature type="region of interest" description="Disordered" evidence="1">
    <location>
        <begin position="1"/>
        <end position="92"/>
    </location>
</feature>
<accession>A0A0E0LE67</accession>
<reference evidence="2" key="1">
    <citation type="submission" date="2015-04" db="UniProtKB">
        <authorList>
            <consortium name="EnsemblPlants"/>
        </authorList>
    </citation>
    <scope>IDENTIFICATION</scope>
</reference>